<proteinExistence type="predicted"/>
<dbReference type="Proteomes" id="UP000226442">
    <property type="component" value="Unassembled WGS sequence"/>
</dbReference>
<comment type="caution">
    <text evidence="1">The sequence shown here is derived from an EMBL/GenBank/DDBJ whole genome shotgun (WGS) entry which is preliminary data.</text>
</comment>
<sequence length="65" mass="7235">MFCLTPEARNLELVKTGNRGFRGSRASAASRMQVRSSRVYKDEALVAATLRGLTELLSSLESFRE</sequence>
<dbReference type="AlphaFoldDB" id="A0A2G4F5N7"/>
<accession>A0A2G4F5N7</accession>
<name>A0A2G4F5N7_9CYAN</name>
<reference evidence="1" key="1">
    <citation type="submission" date="2017-10" db="EMBL/GenBank/DDBJ databases">
        <title>Draft genome sequence of the planktic cyanobacteria Tychonema bourrellyi isolated from alpine lentic freshwater.</title>
        <authorList>
            <person name="Tett A."/>
            <person name="Armanini F."/>
            <person name="Asnicar F."/>
            <person name="Boscaini A."/>
            <person name="Pasolli E."/>
            <person name="Zolfo M."/>
            <person name="Donati C."/>
            <person name="Salmaso N."/>
            <person name="Segata N."/>
        </authorList>
    </citation>
    <scope>NUCLEOTIDE SEQUENCE</scope>
    <source>
        <strain evidence="1">FEM_GT703</strain>
    </source>
</reference>
<dbReference type="OrthoDB" id="9917816at2"/>
<protein>
    <submittedName>
        <fullName evidence="1">Uncharacterized protein</fullName>
    </submittedName>
</protein>
<gene>
    <name evidence="1" type="ORF">CP500_001955</name>
</gene>
<keyword evidence="2" id="KW-1185">Reference proteome</keyword>
<organism evidence="1 2">
    <name type="scientific">Tychonema bourrellyi FEM_GT703</name>
    <dbReference type="NCBI Taxonomy" id="2040638"/>
    <lineage>
        <taxon>Bacteria</taxon>
        <taxon>Bacillati</taxon>
        <taxon>Cyanobacteriota</taxon>
        <taxon>Cyanophyceae</taxon>
        <taxon>Oscillatoriophycideae</taxon>
        <taxon>Oscillatoriales</taxon>
        <taxon>Microcoleaceae</taxon>
        <taxon>Tychonema</taxon>
    </lineage>
</organism>
<dbReference type="EMBL" id="NXIB02000006">
    <property type="protein sequence ID" value="PHX57066.1"/>
    <property type="molecule type" value="Genomic_DNA"/>
</dbReference>
<evidence type="ECO:0000313" key="1">
    <source>
        <dbReference type="EMBL" id="PHX57066.1"/>
    </source>
</evidence>
<evidence type="ECO:0000313" key="2">
    <source>
        <dbReference type="Proteomes" id="UP000226442"/>
    </source>
</evidence>
<dbReference type="RefSeq" id="WP_096828746.1">
    <property type="nucleotide sequence ID" value="NZ_NXIB02000006.1"/>
</dbReference>